<reference evidence="1 2" key="1">
    <citation type="journal article" date="2021" name="Hortic Res">
        <title>High-quality reference genome and annotation aids understanding of berry development for evergreen blueberry (Vaccinium darrowii).</title>
        <authorList>
            <person name="Yu J."/>
            <person name="Hulse-Kemp A.M."/>
            <person name="Babiker E."/>
            <person name="Staton M."/>
        </authorList>
    </citation>
    <scope>NUCLEOTIDE SEQUENCE [LARGE SCALE GENOMIC DNA]</scope>
    <source>
        <strain evidence="2">cv. NJ 8807/NJ 8810</strain>
        <tissue evidence="1">Young leaf</tissue>
    </source>
</reference>
<evidence type="ECO:0000313" key="1">
    <source>
        <dbReference type="EMBL" id="KAH7861482.1"/>
    </source>
</evidence>
<gene>
    <name evidence="1" type="ORF">Vadar_026732</name>
</gene>
<organism evidence="1 2">
    <name type="scientific">Vaccinium darrowii</name>
    <dbReference type="NCBI Taxonomy" id="229202"/>
    <lineage>
        <taxon>Eukaryota</taxon>
        <taxon>Viridiplantae</taxon>
        <taxon>Streptophyta</taxon>
        <taxon>Embryophyta</taxon>
        <taxon>Tracheophyta</taxon>
        <taxon>Spermatophyta</taxon>
        <taxon>Magnoliopsida</taxon>
        <taxon>eudicotyledons</taxon>
        <taxon>Gunneridae</taxon>
        <taxon>Pentapetalae</taxon>
        <taxon>asterids</taxon>
        <taxon>Ericales</taxon>
        <taxon>Ericaceae</taxon>
        <taxon>Vaccinioideae</taxon>
        <taxon>Vaccinieae</taxon>
        <taxon>Vaccinium</taxon>
    </lineage>
</organism>
<keyword evidence="2" id="KW-1185">Reference proteome</keyword>
<sequence>MDSLMSISPYQRFALEKKIGGCRCANNMSIFLSHYSPVFHKVEFYCLGQHGNSGVFNPNGAYWRVLDIPHKQPQLLHPKVPHERNFLLECDGELLSISFMGKLFSVSKLDSVERAWHEVDCLGDQMLFVSNTSSLLAKRVVQGMKNKVYLLRINGKCGVFYSLTSGLFQTFGNDFSHKDLFGTTEVLNCYWIEPKDDISYSKEELNWIEDT</sequence>
<comment type="caution">
    <text evidence="1">The sequence shown here is derived from an EMBL/GenBank/DDBJ whole genome shotgun (WGS) entry which is preliminary data.</text>
</comment>
<name>A0ACB7Z7X3_9ERIC</name>
<dbReference type="EMBL" id="CM037154">
    <property type="protein sequence ID" value="KAH7861482.1"/>
    <property type="molecule type" value="Genomic_DNA"/>
</dbReference>
<accession>A0ACB7Z7X3</accession>
<proteinExistence type="predicted"/>
<protein>
    <submittedName>
        <fullName evidence="1">Uncharacterized protein</fullName>
    </submittedName>
</protein>
<dbReference type="Proteomes" id="UP000828048">
    <property type="component" value="Chromosome 4"/>
</dbReference>
<evidence type="ECO:0000313" key="2">
    <source>
        <dbReference type="Proteomes" id="UP000828048"/>
    </source>
</evidence>